<dbReference type="EMBL" id="MN738924">
    <property type="protein sequence ID" value="QHT31676.1"/>
    <property type="molecule type" value="Genomic_DNA"/>
</dbReference>
<proteinExistence type="predicted"/>
<sequence>MNVVKRILNRTSKIFNTKKTNQSENNSETTSNSSKKSSSSSSKKSSSSSSSKKSSSSSSKKSSSSRKSNKTEKIDKSKIKKLLSANIQNRSENLGKMLEVTCKNPDNCIALGYYGDVIKRYFDNFQNLDFIDNTSLKRIGRESKNGFIIEVPFKKNNFTAYTALKCSSDEDSDNLLYEYYVGKYFINKYAKMYPCFVETYDLYEFKSLALYENMKIKANSDDFSNTNFKYFIEKVYIDDNEDLEDIFDYSCLRNKLLCVLIQHFDKFVSFHDALKNFFDKIRYDIYNMIYQVYFALAMLGNNYTHYDLHANNVFLYKPFNGNKCILMRYHHNGKVFEFKSEYIMKIIDYGRNYFNNGKTNTKEIMEKICKQKHCQPRCGETKGYNYVQGNIMDPNFNFHWINPIVSNVSHDLKFADYVKKILNKYDFIKNVYYETEHGTPENTFGDEKDIRSIFNLLDAMELKLNDFNYHKNQVKYANWTVAAEMDVYDDGREYTFNVLPVP</sequence>
<evidence type="ECO:0000256" key="1">
    <source>
        <dbReference type="SAM" id="MobiDB-lite"/>
    </source>
</evidence>
<evidence type="ECO:0000313" key="2">
    <source>
        <dbReference type="EMBL" id="QHT31676.1"/>
    </source>
</evidence>
<accession>A0A6C0ER69</accession>
<protein>
    <recommendedName>
        <fullName evidence="3">Protein kinase domain-containing protein</fullName>
    </recommendedName>
</protein>
<feature type="compositionally biased region" description="Low complexity" evidence="1">
    <location>
        <begin position="23"/>
        <end position="62"/>
    </location>
</feature>
<organism evidence="2">
    <name type="scientific">viral metagenome</name>
    <dbReference type="NCBI Taxonomy" id="1070528"/>
    <lineage>
        <taxon>unclassified sequences</taxon>
        <taxon>metagenomes</taxon>
        <taxon>organismal metagenomes</taxon>
    </lineage>
</organism>
<evidence type="ECO:0008006" key="3">
    <source>
        <dbReference type="Google" id="ProtNLM"/>
    </source>
</evidence>
<feature type="compositionally biased region" description="Polar residues" evidence="1">
    <location>
        <begin position="9"/>
        <end position="22"/>
    </location>
</feature>
<name>A0A6C0ER69_9ZZZZ</name>
<reference evidence="2" key="1">
    <citation type="journal article" date="2020" name="Nature">
        <title>Giant virus diversity and host interactions through global metagenomics.</title>
        <authorList>
            <person name="Schulz F."/>
            <person name="Roux S."/>
            <person name="Paez-Espino D."/>
            <person name="Jungbluth S."/>
            <person name="Walsh D.A."/>
            <person name="Denef V.J."/>
            <person name="McMahon K.D."/>
            <person name="Konstantinidis K.T."/>
            <person name="Eloe-Fadrosh E.A."/>
            <person name="Kyrpides N.C."/>
            <person name="Woyke T."/>
        </authorList>
    </citation>
    <scope>NUCLEOTIDE SEQUENCE</scope>
    <source>
        <strain evidence="2">GVMAG-M-3300009155-48</strain>
    </source>
</reference>
<dbReference type="AlphaFoldDB" id="A0A6C0ER69"/>
<feature type="region of interest" description="Disordered" evidence="1">
    <location>
        <begin position="1"/>
        <end position="75"/>
    </location>
</feature>